<reference evidence="4" key="2">
    <citation type="submission" date="2016-05" db="EMBL/GenBank/DDBJ databases">
        <title>Comparative analysis highlights variable genome content of wheat rusts and divergence of the mating loci.</title>
        <authorList>
            <person name="Cuomo C.A."/>
            <person name="Bakkeren G."/>
            <person name="Szabo L."/>
            <person name="Khalil H."/>
            <person name="Joly D."/>
            <person name="Goldberg J."/>
            <person name="Young S."/>
            <person name="Zeng Q."/>
            <person name="Fellers J."/>
        </authorList>
    </citation>
    <scope>NUCLEOTIDE SEQUENCE [LARGE SCALE GENOMIC DNA]</scope>
    <source>
        <strain evidence="4">1-1 BBBD Race 1</strain>
    </source>
</reference>
<dbReference type="Pfam" id="PF00076">
    <property type="entry name" value="RRM_1"/>
    <property type="match status" value="1"/>
</dbReference>
<dbReference type="Proteomes" id="UP000005240">
    <property type="component" value="Unassembled WGS sequence"/>
</dbReference>
<dbReference type="InterPro" id="IPR052462">
    <property type="entry name" value="SLIRP/GR-RBP-like"/>
</dbReference>
<evidence type="ECO:0000313" key="5">
    <source>
        <dbReference type="EnsemblFungi" id="PTTG_08307-t43_1-p1"/>
    </source>
</evidence>
<feature type="domain" description="RRM" evidence="3">
    <location>
        <begin position="43"/>
        <end position="118"/>
    </location>
</feature>
<evidence type="ECO:0000259" key="3">
    <source>
        <dbReference type="PROSITE" id="PS50102"/>
    </source>
</evidence>
<evidence type="ECO:0000256" key="2">
    <source>
        <dbReference type="PROSITE-ProRule" id="PRU00176"/>
    </source>
</evidence>
<name>A0A0C4F5A8_PUCT1</name>
<reference evidence="5" key="4">
    <citation type="submission" date="2025-05" db="UniProtKB">
        <authorList>
            <consortium name="EnsemblFungi"/>
        </authorList>
    </citation>
    <scope>IDENTIFICATION</scope>
    <source>
        <strain evidence="5">isolate 1-1 / race 1 (BBBD)</strain>
    </source>
</reference>
<dbReference type="InterPro" id="IPR035979">
    <property type="entry name" value="RBD_domain_sf"/>
</dbReference>
<gene>
    <name evidence="4" type="ORF">PTTG_08307</name>
</gene>
<dbReference type="STRING" id="630390.A0A0C4F5A8"/>
<evidence type="ECO:0000313" key="4">
    <source>
        <dbReference type="EMBL" id="OAV90553.1"/>
    </source>
</evidence>
<sequence>MPHQHLHTPTIYLPKIAALHFAVPSPDPSGNPTTTVQKQVDPCNLFIKGFSLDIESGNLFHAFKQFGTILSAWVTKNKATGVFKQFGFVSFTTKEATLNALEAMDGVALSQSANRIVVLLLELTKVTDRRPA</sequence>
<dbReference type="VEuPathDB" id="FungiDB:PTTG_08307"/>
<dbReference type="GO" id="GO:0003723">
    <property type="term" value="F:RNA binding"/>
    <property type="evidence" value="ECO:0007669"/>
    <property type="project" value="UniProtKB-UniRule"/>
</dbReference>
<evidence type="ECO:0000313" key="6">
    <source>
        <dbReference type="Proteomes" id="UP000005240"/>
    </source>
</evidence>
<keyword evidence="6" id="KW-1185">Reference proteome</keyword>
<dbReference type="EMBL" id="ADAS02000099">
    <property type="protein sequence ID" value="OAV90553.1"/>
    <property type="molecule type" value="Genomic_DNA"/>
</dbReference>
<organism evidence="4">
    <name type="scientific">Puccinia triticina (isolate 1-1 / race 1 (BBBD))</name>
    <name type="common">Brown leaf rust fungus</name>
    <dbReference type="NCBI Taxonomy" id="630390"/>
    <lineage>
        <taxon>Eukaryota</taxon>
        <taxon>Fungi</taxon>
        <taxon>Dikarya</taxon>
        <taxon>Basidiomycota</taxon>
        <taxon>Pucciniomycotina</taxon>
        <taxon>Pucciniomycetes</taxon>
        <taxon>Pucciniales</taxon>
        <taxon>Pucciniaceae</taxon>
        <taxon>Puccinia</taxon>
    </lineage>
</organism>
<dbReference type="InterPro" id="IPR000504">
    <property type="entry name" value="RRM_dom"/>
</dbReference>
<keyword evidence="1 2" id="KW-0694">RNA-binding</keyword>
<dbReference type="PROSITE" id="PS50102">
    <property type="entry name" value="RRM"/>
    <property type="match status" value="1"/>
</dbReference>
<dbReference type="PANTHER" id="PTHR48027">
    <property type="entry name" value="HETEROGENEOUS NUCLEAR RIBONUCLEOPROTEIN 87F-RELATED"/>
    <property type="match status" value="1"/>
</dbReference>
<proteinExistence type="predicted"/>
<protein>
    <submittedName>
        <fullName evidence="5">RRM domain-containing protein</fullName>
    </submittedName>
</protein>
<evidence type="ECO:0000256" key="1">
    <source>
        <dbReference type="ARBA" id="ARBA00022884"/>
    </source>
</evidence>
<dbReference type="Gene3D" id="3.30.70.330">
    <property type="match status" value="1"/>
</dbReference>
<dbReference type="SUPFAM" id="SSF54928">
    <property type="entry name" value="RNA-binding domain, RBD"/>
    <property type="match status" value="1"/>
</dbReference>
<dbReference type="SMART" id="SM00360">
    <property type="entry name" value="RRM"/>
    <property type="match status" value="1"/>
</dbReference>
<dbReference type="OrthoDB" id="6159137at2759"/>
<dbReference type="EnsemblFungi" id="PTTG_08307-t43_1">
    <property type="protein sequence ID" value="PTTG_08307-t43_1-p1"/>
    <property type="gene ID" value="PTTG_08307"/>
</dbReference>
<reference evidence="4" key="1">
    <citation type="submission" date="2009-11" db="EMBL/GenBank/DDBJ databases">
        <authorList>
            <consortium name="The Broad Institute Genome Sequencing Platform"/>
            <person name="Ward D."/>
            <person name="Feldgarden M."/>
            <person name="Earl A."/>
            <person name="Young S.K."/>
            <person name="Zeng Q."/>
            <person name="Koehrsen M."/>
            <person name="Alvarado L."/>
            <person name="Berlin A."/>
            <person name="Bochicchio J."/>
            <person name="Borenstein D."/>
            <person name="Chapman S.B."/>
            <person name="Chen Z."/>
            <person name="Engels R."/>
            <person name="Freedman E."/>
            <person name="Gellesch M."/>
            <person name="Goldberg J."/>
            <person name="Griggs A."/>
            <person name="Gujja S."/>
            <person name="Heilman E."/>
            <person name="Heiman D."/>
            <person name="Hepburn T."/>
            <person name="Howarth C."/>
            <person name="Jen D."/>
            <person name="Larson L."/>
            <person name="Lewis B."/>
            <person name="Mehta T."/>
            <person name="Park D."/>
            <person name="Pearson M."/>
            <person name="Roberts A."/>
            <person name="Saif S."/>
            <person name="Shea T."/>
            <person name="Shenoy N."/>
            <person name="Sisk P."/>
            <person name="Stolte C."/>
            <person name="Sykes S."/>
            <person name="Thomson T."/>
            <person name="Walk T."/>
            <person name="White J."/>
            <person name="Yandava C."/>
            <person name="Izard J."/>
            <person name="Baranova O.V."/>
            <person name="Blanton J.M."/>
            <person name="Tanner A.C."/>
            <person name="Dewhirst F.E."/>
            <person name="Haas B."/>
            <person name="Nusbaum C."/>
            <person name="Birren B."/>
        </authorList>
    </citation>
    <scope>NUCLEOTIDE SEQUENCE [LARGE SCALE GENOMIC DNA]</scope>
    <source>
        <strain evidence="4">1-1 BBBD Race 1</strain>
    </source>
</reference>
<accession>A0A0C4F5A8</accession>
<dbReference type="AlphaFoldDB" id="A0A0C4F5A8"/>
<dbReference type="InterPro" id="IPR012677">
    <property type="entry name" value="Nucleotide-bd_a/b_plait_sf"/>
</dbReference>
<reference evidence="5 6" key="3">
    <citation type="journal article" date="2017" name="G3 (Bethesda)">
        <title>Comparative analysis highlights variable genome content of wheat rusts and divergence of the mating loci.</title>
        <authorList>
            <person name="Cuomo C.A."/>
            <person name="Bakkeren G."/>
            <person name="Khalil H.B."/>
            <person name="Panwar V."/>
            <person name="Joly D."/>
            <person name="Linning R."/>
            <person name="Sakthikumar S."/>
            <person name="Song X."/>
            <person name="Adiconis X."/>
            <person name="Fan L."/>
            <person name="Goldberg J.M."/>
            <person name="Levin J.Z."/>
            <person name="Young S."/>
            <person name="Zeng Q."/>
            <person name="Anikster Y."/>
            <person name="Bruce M."/>
            <person name="Wang M."/>
            <person name="Yin C."/>
            <person name="McCallum B."/>
            <person name="Szabo L.J."/>
            <person name="Hulbert S."/>
            <person name="Chen X."/>
            <person name="Fellers J.P."/>
        </authorList>
    </citation>
    <scope>NUCLEOTIDE SEQUENCE</scope>
    <source>
        <strain evidence="5">isolate 1-1 / race 1 (BBBD)</strain>
        <strain evidence="6">Isolate 1-1 / race 1 (BBBD)</strain>
    </source>
</reference>